<feature type="signal peptide" evidence="2">
    <location>
        <begin position="1"/>
        <end position="18"/>
    </location>
</feature>
<protein>
    <recommendedName>
        <fullName evidence="5">Glutaredoxin</fullName>
    </recommendedName>
</protein>
<dbReference type="Proteomes" id="UP001549691">
    <property type="component" value="Unassembled WGS sequence"/>
</dbReference>
<dbReference type="Gene3D" id="3.40.30.10">
    <property type="entry name" value="Glutaredoxin"/>
    <property type="match status" value="1"/>
</dbReference>
<reference evidence="3 4" key="1">
    <citation type="submission" date="2024-07" db="EMBL/GenBank/DDBJ databases">
        <title>Uliginosibacterium flavum JJ3220;KACC:17644.</title>
        <authorList>
            <person name="Kim M.K."/>
        </authorList>
    </citation>
    <scope>NUCLEOTIDE SEQUENCE [LARGE SCALE GENOMIC DNA]</scope>
    <source>
        <strain evidence="3 4">KACC:17644</strain>
    </source>
</reference>
<dbReference type="InterPro" id="IPR036249">
    <property type="entry name" value="Thioredoxin-like_sf"/>
</dbReference>
<dbReference type="EMBL" id="JBEWZI010000003">
    <property type="protein sequence ID" value="MET7013354.1"/>
    <property type="molecule type" value="Genomic_DNA"/>
</dbReference>
<name>A0ABV2THH2_9RHOO</name>
<evidence type="ECO:0000256" key="2">
    <source>
        <dbReference type="SAM" id="SignalP"/>
    </source>
</evidence>
<dbReference type="SUPFAM" id="SSF52833">
    <property type="entry name" value="Thioredoxin-like"/>
    <property type="match status" value="1"/>
</dbReference>
<accession>A0ABV2THH2</accession>
<evidence type="ECO:0000313" key="3">
    <source>
        <dbReference type="EMBL" id="MET7013354.1"/>
    </source>
</evidence>
<dbReference type="PROSITE" id="PS00195">
    <property type="entry name" value="GLUTAREDOXIN_1"/>
    <property type="match status" value="1"/>
</dbReference>
<keyword evidence="4" id="KW-1185">Reference proteome</keyword>
<keyword evidence="1" id="KW-1133">Transmembrane helix</keyword>
<feature type="chain" id="PRO_5047183157" description="Glutaredoxin" evidence="2">
    <location>
        <begin position="19"/>
        <end position="391"/>
    </location>
</feature>
<proteinExistence type="predicted"/>
<dbReference type="RefSeq" id="WP_354599816.1">
    <property type="nucleotide sequence ID" value="NZ_JBEWZI010000003.1"/>
</dbReference>
<keyword evidence="2" id="KW-0732">Signal</keyword>
<feature type="transmembrane region" description="Helical" evidence="1">
    <location>
        <begin position="367"/>
        <end position="385"/>
    </location>
</feature>
<feature type="transmembrane region" description="Helical" evidence="1">
    <location>
        <begin position="202"/>
        <end position="223"/>
    </location>
</feature>
<keyword evidence="1" id="KW-0812">Transmembrane</keyword>
<organism evidence="3 4">
    <name type="scientific">Uliginosibacterium flavum</name>
    <dbReference type="NCBI Taxonomy" id="1396831"/>
    <lineage>
        <taxon>Bacteria</taxon>
        <taxon>Pseudomonadati</taxon>
        <taxon>Pseudomonadota</taxon>
        <taxon>Betaproteobacteria</taxon>
        <taxon>Rhodocyclales</taxon>
        <taxon>Zoogloeaceae</taxon>
        <taxon>Uliginosibacterium</taxon>
    </lineage>
</organism>
<keyword evidence="1" id="KW-0472">Membrane</keyword>
<feature type="transmembrane region" description="Helical" evidence="1">
    <location>
        <begin position="331"/>
        <end position="355"/>
    </location>
</feature>
<gene>
    <name evidence="3" type="ORF">ABXR19_04075</name>
</gene>
<dbReference type="InterPro" id="IPR011767">
    <property type="entry name" value="GLR_AS"/>
</dbReference>
<evidence type="ECO:0008006" key="5">
    <source>
        <dbReference type="Google" id="ProtNLM"/>
    </source>
</evidence>
<comment type="caution">
    <text evidence="3">The sequence shown here is derived from an EMBL/GenBank/DDBJ whole genome shotgun (WGS) entry which is preliminary data.</text>
</comment>
<evidence type="ECO:0000313" key="4">
    <source>
        <dbReference type="Proteomes" id="UP001549691"/>
    </source>
</evidence>
<feature type="transmembrane region" description="Helical" evidence="1">
    <location>
        <begin position="286"/>
        <end position="311"/>
    </location>
</feature>
<sequence>MKRLLHILLTLFVLSAQAATPPADERSSVDVYVFWSKGCPHCEKALSFLDTLPARHPGLQIHRHEISEDENLQALIRVARHHQIKDVGVPVILIGDEIQIGYADDRSTGALLLQRIERCQINACKTSLDGPPATSAPVLGAPAKPPASIRLPVLGDVDLRQLSLPVLTISLAAADGFNPCAMWVLVFLIGLLLGMKNRARRWLLGSAFIGASAFVYFLIMAAWLNTLLWLGAVLWLRVALALVALVVGAAALRDFWRNETVCKVSAAPARRAVLERLRKMAQSSSLLWALIGIVLLAFAVNVVELLCSAGIPAVFTQYLAASQLAPWQHYAYLGLYILVFMADDLLIFIAAMLALDISQPGASYTRWSRLLGGCVMITLGLLMLFKPEWLT</sequence>
<evidence type="ECO:0000256" key="1">
    <source>
        <dbReference type="SAM" id="Phobius"/>
    </source>
</evidence>
<feature type="transmembrane region" description="Helical" evidence="1">
    <location>
        <begin position="229"/>
        <end position="252"/>
    </location>
</feature>
<feature type="transmembrane region" description="Helical" evidence="1">
    <location>
        <begin position="176"/>
        <end position="195"/>
    </location>
</feature>